<keyword evidence="2" id="KW-1185">Reference proteome</keyword>
<reference evidence="1" key="1">
    <citation type="submission" date="2021-06" db="EMBL/GenBank/DDBJ databases">
        <authorList>
            <person name="Kallberg Y."/>
            <person name="Tangrot J."/>
            <person name="Rosling A."/>
        </authorList>
    </citation>
    <scope>NUCLEOTIDE SEQUENCE</scope>
    <source>
        <strain evidence="1">IL203A</strain>
    </source>
</reference>
<name>A0ACA9Q7V6_9GLOM</name>
<comment type="caution">
    <text evidence="1">The sequence shown here is derived from an EMBL/GenBank/DDBJ whole genome shotgun (WGS) entry which is preliminary data.</text>
</comment>
<accession>A0ACA9Q7V6</accession>
<sequence>KCELEDLGDKISIYIKSLANTNKEQRGSKAKELLARYREPREQSTKLVLGRRQSQGLSYAQGRSGEIEIESDLQNKEYY</sequence>
<evidence type="ECO:0000313" key="2">
    <source>
        <dbReference type="Proteomes" id="UP000789702"/>
    </source>
</evidence>
<protein>
    <submittedName>
        <fullName evidence="1">11089_t:CDS:1</fullName>
    </submittedName>
</protein>
<organism evidence="1 2">
    <name type="scientific">Dentiscutata heterogama</name>
    <dbReference type="NCBI Taxonomy" id="1316150"/>
    <lineage>
        <taxon>Eukaryota</taxon>
        <taxon>Fungi</taxon>
        <taxon>Fungi incertae sedis</taxon>
        <taxon>Mucoromycota</taxon>
        <taxon>Glomeromycotina</taxon>
        <taxon>Glomeromycetes</taxon>
        <taxon>Diversisporales</taxon>
        <taxon>Gigasporaceae</taxon>
        <taxon>Dentiscutata</taxon>
    </lineage>
</organism>
<dbReference type="EMBL" id="CAJVPU010041302">
    <property type="protein sequence ID" value="CAG8741131.1"/>
    <property type="molecule type" value="Genomic_DNA"/>
</dbReference>
<dbReference type="Proteomes" id="UP000789702">
    <property type="component" value="Unassembled WGS sequence"/>
</dbReference>
<proteinExistence type="predicted"/>
<gene>
    <name evidence="1" type="ORF">DHETER_LOCUS14051</name>
</gene>
<feature type="non-terminal residue" evidence="1">
    <location>
        <position position="1"/>
    </location>
</feature>
<evidence type="ECO:0000313" key="1">
    <source>
        <dbReference type="EMBL" id="CAG8741131.1"/>
    </source>
</evidence>